<keyword evidence="1" id="KW-0472">Membrane</keyword>
<gene>
    <name evidence="2" type="ORF">ERS007741_04613</name>
</gene>
<organism evidence="2 3">
    <name type="scientific">Mycobacterium tuberculosis</name>
    <dbReference type="NCBI Taxonomy" id="1773"/>
    <lineage>
        <taxon>Bacteria</taxon>
        <taxon>Bacillati</taxon>
        <taxon>Actinomycetota</taxon>
        <taxon>Actinomycetes</taxon>
        <taxon>Mycobacteriales</taxon>
        <taxon>Mycobacteriaceae</taxon>
        <taxon>Mycobacterium</taxon>
        <taxon>Mycobacterium tuberculosis complex</taxon>
    </lineage>
</organism>
<evidence type="ECO:0000313" key="2">
    <source>
        <dbReference type="EMBL" id="COX64026.1"/>
    </source>
</evidence>
<sequence>MVSWAHISPYSASVAAIAAVFCPKMLVATSDMSWLRLAAICGGGTTAANAVS</sequence>
<feature type="transmembrane region" description="Helical" evidence="1">
    <location>
        <begin position="6"/>
        <end position="27"/>
    </location>
</feature>
<evidence type="ECO:0000256" key="1">
    <source>
        <dbReference type="SAM" id="Phobius"/>
    </source>
</evidence>
<protein>
    <submittedName>
        <fullName evidence="2">Uncharacterized protein</fullName>
    </submittedName>
</protein>
<evidence type="ECO:0000313" key="3">
    <source>
        <dbReference type="Proteomes" id="UP000048600"/>
    </source>
</evidence>
<keyword evidence="1" id="KW-0812">Transmembrane</keyword>
<dbReference type="Proteomes" id="UP000048600">
    <property type="component" value="Unassembled WGS sequence"/>
</dbReference>
<keyword evidence="1" id="KW-1133">Transmembrane helix</keyword>
<proteinExistence type="predicted"/>
<dbReference type="AlphaFoldDB" id="A0A655JS47"/>
<accession>A0A655JS47</accession>
<name>A0A655JS47_MYCTX</name>
<reference evidence="2 3" key="1">
    <citation type="submission" date="2015-03" db="EMBL/GenBank/DDBJ databases">
        <authorList>
            <consortium name="Pathogen Informatics"/>
        </authorList>
    </citation>
    <scope>NUCLEOTIDE SEQUENCE [LARGE SCALE GENOMIC DNA]</scope>
    <source>
        <strain evidence="2 3">P00601463</strain>
    </source>
</reference>
<dbReference type="EMBL" id="CHKL01001064">
    <property type="protein sequence ID" value="COX64026.1"/>
    <property type="molecule type" value="Genomic_DNA"/>
</dbReference>